<accession>A0A1I0Q4U8</accession>
<dbReference type="InterPro" id="IPR040624">
    <property type="entry name" value="HalOD1"/>
</dbReference>
<evidence type="ECO:0000256" key="1">
    <source>
        <dbReference type="SAM" id="MobiDB-lite"/>
    </source>
</evidence>
<organism evidence="3 4">
    <name type="scientific">Natrinema salifodinae</name>
    <dbReference type="NCBI Taxonomy" id="1202768"/>
    <lineage>
        <taxon>Archaea</taxon>
        <taxon>Methanobacteriati</taxon>
        <taxon>Methanobacteriota</taxon>
        <taxon>Stenosarchaea group</taxon>
        <taxon>Halobacteria</taxon>
        <taxon>Halobacteriales</taxon>
        <taxon>Natrialbaceae</taxon>
        <taxon>Natrinema</taxon>
    </lineage>
</organism>
<evidence type="ECO:0000313" key="3">
    <source>
        <dbReference type="EMBL" id="SEW21577.1"/>
    </source>
</evidence>
<evidence type="ECO:0000259" key="2">
    <source>
        <dbReference type="Pfam" id="PF18545"/>
    </source>
</evidence>
<evidence type="ECO:0000313" key="4">
    <source>
        <dbReference type="Proteomes" id="UP000183275"/>
    </source>
</evidence>
<dbReference type="RefSeq" id="WP_049989652.1">
    <property type="nucleotide sequence ID" value="NZ_FOIS01000004.1"/>
</dbReference>
<gene>
    <name evidence="3" type="ORF">SAMN05216285_3036</name>
</gene>
<feature type="region of interest" description="Disordered" evidence="1">
    <location>
        <begin position="1"/>
        <end position="23"/>
    </location>
</feature>
<sequence>MTEGRVNQSNGCGLRRPVQYERGADEPPSIAAAMALARYYGDDVTGASTQLYDYIDPDALDSLFAETNRGTARATGLVEFELDDAVVTIRPERVDVRPADRSPSGDH</sequence>
<feature type="compositionally biased region" description="Polar residues" evidence="1">
    <location>
        <begin position="1"/>
        <end position="11"/>
    </location>
</feature>
<protein>
    <recommendedName>
        <fullName evidence="2">Halobacterial output domain-containing protein</fullName>
    </recommendedName>
</protein>
<name>A0A1I0Q4U8_9EURY</name>
<dbReference type="Pfam" id="PF18545">
    <property type="entry name" value="HalOD1"/>
    <property type="match status" value="1"/>
</dbReference>
<reference evidence="4" key="1">
    <citation type="submission" date="2016-10" db="EMBL/GenBank/DDBJ databases">
        <authorList>
            <person name="Varghese N."/>
        </authorList>
    </citation>
    <scope>NUCLEOTIDE SEQUENCE [LARGE SCALE GENOMIC DNA]</scope>
    <source>
        <strain evidence="4">CGMCC 1.12284</strain>
    </source>
</reference>
<dbReference type="STRING" id="1202768.SAMN05216285_3036"/>
<dbReference type="eggNOG" id="arCOG08928">
    <property type="taxonomic scope" value="Archaea"/>
</dbReference>
<proteinExistence type="predicted"/>
<keyword evidence="4" id="KW-1185">Reference proteome</keyword>
<dbReference type="Proteomes" id="UP000183275">
    <property type="component" value="Unassembled WGS sequence"/>
</dbReference>
<dbReference type="AlphaFoldDB" id="A0A1I0Q4U8"/>
<dbReference type="OrthoDB" id="270808at2157"/>
<dbReference type="EMBL" id="FOIS01000004">
    <property type="protein sequence ID" value="SEW21577.1"/>
    <property type="molecule type" value="Genomic_DNA"/>
</dbReference>
<feature type="domain" description="Halobacterial output" evidence="2">
    <location>
        <begin position="25"/>
        <end position="97"/>
    </location>
</feature>